<dbReference type="Gene3D" id="1.20.140.10">
    <property type="entry name" value="Butyryl-CoA Dehydrogenase, subunit A, domain 3"/>
    <property type="match status" value="1"/>
</dbReference>
<evidence type="ECO:0000313" key="9">
    <source>
        <dbReference type="EMBL" id="ENV73750.1"/>
    </source>
</evidence>
<evidence type="ECO:0000259" key="7">
    <source>
        <dbReference type="Pfam" id="PF02770"/>
    </source>
</evidence>
<dbReference type="GeneID" id="56337909"/>
<dbReference type="PANTHER" id="PTHR42707">
    <property type="entry name" value="ACYL-COA DEHYDROGENASE"/>
    <property type="match status" value="1"/>
</dbReference>
<evidence type="ECO:0000256" key="4">
    <source>
        <dbReference type="ARBA" id="ARBA00022827"/>
    </source>
</evidence>
<gene>
    <name evidence="9" type="ORF">F946_00687</name>
</gene>
<comment type="caution">
    <text evidence="9">The sequence shown here is derived from an EMBL/GenBank/DDBJ whole genome shotgun (WGS) entry which is preliminary data.</text>
</comment>
<dbReference type="Gene3D" id="6.10.250.600">
    <property type="match status" value="1"/>
</dbReference>
<dbReference type="InterPro" id="IPR036250">
    <property type="entry name" value="AcylCo_DH-like_C"/>
</dbReference>
<proteinExistence type="inferred from homology"/>
<dbReference type="InterPro" id="IPR006091">
    <property type="entry name" value="Acyl-CoA_Oxase/DH_mid-dom"/>
</dbReference>
<evidence type="ECO:0000313" key="10">
    <source>
        <dbReference type="Proteomes" id="UP000018444"/>
    </source>
</evidence>
<comment type="similarity">
    <text evidence="2 5">Belongs to the acyl-CoA dehydrogenase family.</text>
</comment>
<comment type="cofactor">
    <cofactor evidence="1 5">
        <name>FAD</name>
        <dbReference type="ChEBI" id="CHEBI:57692"/>
    </cofactor>
</comment>
<dbReference type="AlphaFoldDB" id="N9CZB6"/>
<dbReference type="SUPFAM" id="SSF56645">
    <property type="entry name" value="Acyl-CoA dehydrogenase NM domain-like"/>
    <property type="match status" value="1"/>
</dbReference>
<sequence>MNTAWMTHQISNQFDELENYNLFETDTVLQEILTRYGSLDQARLTAMGEVVGSAEYYDYAELANRHTPILHAFDARGRRKDFIEFHPAWHKWMGLNRQFDTHAHPFNHPNSSSKWVEWAARFYLAGQVECGNLCPNSMTLGSIPLIQREPELWAKIGDKLLSTEYDERDVPISQKKSIWLGMGMTEKQGGSDVRANETMAVPIAESGRGQAYLLTGHKWFFSAPMCDAHLVVAKTEQDGLACFFVPRWLEDGTKNPIHIQRLKEKVGNRSNSSSEVEFKEAWGIMIGDAGRGIPTIIEMANYTRLTCSVGSTAMLRQALVQCIAYTRQRKAFGKLLVEQPLMRALLADLVLETEAAMQLSFHLAHCYETDDALSVAWKRIMTPASKFWICKRAVELTGEMMEVFGGNGYVDNGIMARIFKEAPVNTIWEGSGNVMCLDVLRAISRDVESIEILFQDLATTAMQDEQLKQELQNLFQLFQQTPEELQFMGRSLVSRLVILAQAVLLKRHAPDYVADGFIQSRYSPFHGRVVGMLEMKQPDVERLLHRAFVA</sequence>
<dbReference type="InterPro" id="IPR041504">
    <property type="entry name" value="AidB_N"/>
</dbReference>
<dbReference type="GO" id="GO:0003995">
    <property type="term" value="F:acyl-CoA dehydrogenase activity"/>
    <property type="evidence" value="ECO:0007669"/>
    <property type="project" value="InterPro"/>
</dbReference>
<evidence type="ECO:0000259" key="6">
    <source>
        <dbReference type="Pfam" id="PF00441"/>
    </source>
</evidence>
<dbReference type="Proteomes" id="UP000018444">
    <property type="component" value="Unassembled WGS sequence"/>
</dbReference>
<protein>
    <recommendedName>
        <fullName evidence="11">DNA alkylation response protein</fullName>
    </recommendedName>
</protein>
<dbReference type="SUPFAM" id="SSF47203">
    <property type="entry name" value="Acyl-CoA dehydrogenase C-terminal domain-like"/>
    <property type="match status" value="1"/>
</dbReference>
<evidence type="ECO:0000256" key="2">
    <source>
        <dbReference type="ARBA" id="ARBA00009347"/>
    </source>
</evidence>
<dbReference type="Pfam" id="PF18158">
    <property type="entry name" value="AidB_N"/>
    <property type="match status" value="1"/>
</dbReference>
<dbReference type="Gene3D" id="2.40.110.20">
    <property type="match status" value="1"/>
</dbReference>
<keyword evidence="5" id="KW-0560">Oxidoreductase</keyword>
<dbReference type="InterPro" id="IPR052904">
    <property type="entry name" value="Acyl-CoA_dehydrogenase-like"/>
</dbReference>
<feature type="domain" description="Acyl-CoA dehydrogenase/oxidase C-terminal" evidence="6">
    <location>
        <begin position="290"/>
        <end position="443"/>
    </location>
</feature>
<evidence type="ECO:0000256" key="3">
    <source>
        <dbReference type="ARBA" id="ARBA00022630"/>
    </source>
</evidence>
<dbReference type="PATRIC" id="fig|1217662.4.peg.663"/>
<dbReference type="EMBL" id="APPZ01000004">
    <property type="protein sequence ID" value="ENV73750.1"/>
    <property type="molecule type" value="Genomic_DNA"/>
</dbReference>
<evidence type="ECO:0000259" key="8">
    <source>
        <dbReference type="Pfam" id="PF18158"/>
    </source>
</evidence>
<keyword evidence="3 5" id="KW-0285">Flavoprotein</keyword>
<dbReference type="Pfam" id="PF00441">
    <property type="entry name" value="Acyl-CoA_dh_1"/>
    <property type="match status" value="1"/>
</dbReference>
<dbReference type="InterPro" id="IPR009075">
    <property type="entry name" value="AcylCo_DH/oxidase_C"/>
</dbReference>
<evidence type="ECO:0008006" key="11">
    <source>
        <dbReference type="Google" id="ProtNLM"/>
    </source>
</evidence>
<keyword evidence="4 5" id="KW-0274">FAD</keyword>
<organism evidence="9 10">
    <name type="scientific">Acinetobacter johnsonii ANC 3681</name>
    <dbReference type="NCBI Taxonomy" id="1217662"/>
    <lineage>
        <taxon>Bacteria</taxon>
        <taxon>Pseudomonadati</taxon>
        <taxon>Pseudomonadota</taxon>
        <taxon>Gammaproteobacteria</taxon>
        <taxon>Moraxellales</taxon>
        <taxon>Moraxellaceae</taxon>
        <taxon>Acinetobacter</taxon>
    </lineage>
</organism>
<name>N9CZB6_ACIJO</name>
<evidence type="ECO:0000256" key="1">
    <source>
        <dbReference type="ARBA" id="ARBA00001974"/>
    </source>
</evidence>
<reference evidence="9 10" key="1">
    <citation type="submission" date="2013-02" db="EMBL/GenBank/DDBJ databases">
        <title>The Genome Sequence of Acinetobacter johnsonii ANC 3681.</title>
        <authorList>
            <consortium name="The Broad Institute Genome Sequencing Platform"/>
            <consortium name="The Broad Institute Genome Sequencing Center for Infectious Disease"/>
            <person name="Cerqueira G."/>
            <person name="Feldgarden M."/>
            <person name="Courvalin P."/>
            <person name="Perichon B."/>
            <person name="Grillot-Courvalin C."/>
            <person name="Clermont D."/>
            <person name="Rocha E."/>
            <person name="Yoon E.-J."/>
            <person name="Nemec A."/>
            <person name="Walker B."/>
            <person name="Young S.K."/>
            <person name="Zeng Q."/>
            <person name="Gargeya S."/>
            <person name="Fitzgerald M."/>
            <person name="Haas B."/>
            <person name="Abouelleil A."/>
            <person name="Alvarado L."/>
            <person name="Arachchi H.M."/>
            <person name="Berlin A.M."/>
            <person name="Chapman S.B."/>
            <person name="Dewar J."/>
            <person name="Goldberg J."/>
            <person name="Griggs A."/>
            <person name="Gujja S."/>
            <person name="Hansen M."/>
            <person name="Howarth C."/>
            <person name="Imamovic A."/>
            <person name="Larimer J."/>
            <person name="McCowan C."/>
            <person name="Murphy C."/>
            <person name="Neiman D."/>
            <person name="Pearson M."/>
            <person name="Priest M."/>
            <person name="Roberts A."/>
            <person name="Saif S."/>
            <person name="Shea T."/>
            <person name="Sisk P."/>
            <person name="Sykes S."/>
            <person name="Wortman J."/>
            <person name="Nusbaum C."/>
            <person name="Birren B."/>
        </authorList>
    </citation>
    <scope>NUCLEOTIDE SEQUENCE [LARGE SCALE GENOMIC DNA]</scope>
    <source>
        <strain evidence="9 10">ANC 3681</strain>
    </source>
</reference>
<dbReference type="InterPro" id="IPR009100">
    <property type="entry name" value="AcylCoA_DH/oxidase_NM_dom_sf"/>
</dbReference>
<dbReference type="HOGENOM" id="CLU_016513_0_0_6"/>
<accession>N9CZB6</accession>
<feature type="domain" description="Acyl-CoA oxidase/dehydrogenase middle" evidence="7">
    <location>
        <begin position="182"/>
        <end position="280"/>
    </location>
</feature>
<dbReference type="RefSeq" id="WP_004978910.1">
    <property type="nucleotide sequence ID" value="NZ_KB849704.1"/>
</dbReference>
<feature type="domain" description="Adaptive response protein AidB N-terminal" evidence="8">
    <location>
        <begin position="12"/>
        <end position="167"/>
    </location>
</feature>
<dbReference type="PANTHER" id="PTHR42707:SF3">
    <property type="entry name" value="ACYL-COA DEHYDROGENASE AIDB-RELATED"/>
    <property type="match status" value="1"/>
</dbReference>
<dbReference type="Pfam" id="PF02770">
    <property type="entry name" value="Acyl-CoA_dh_M"/>
    <property type="match status" value="1"/>
</dbReference>
<dbReference type="PROSITE" id="PS00073">
    <property type="entry name" value="ACYL_COA_DH_2"/>
    <property type="match status" value="1"/>
</dbReference>
<dbReference type="InterPro" id="IPR006089">
    <property type="entry name" value="Acyl-CoA_DH_CS"/>
</dbReference>
<evidence type="ECO:0000256" key="5">
    <source>
        <dbReference type="RuleBase" id="RU362125"/>
    </source>
</evidence>